<keyword evidence="3" id="KW-1185">Reference proteome</keyword>
<evidence type="ECO:0000313" key="3">
    <source>
        <dbReference type="Proteomes" id="UP000305539"/>
    </source>
</evidence>
<protein>
    <submittedName>
        <fullName evidence="2">Uncharacterized protein</fullName>
    </submittedName>
</protein>
<comment type="caution">
    <text evidence="2">The sequence shown here is derived from an EMBL/GenBank/DDBJ whole genome shotgun (WGS) entry which is preliminary data.</text>
</comment>
<sequence length="108" mass="11298">MGPITSNRAGATMTESSNGGQSSPNVTSEPSDKAANAAGTLIEDAWSEQDAIASRSASSDVPQPTFLDDDGPDLDVPLFITKANARELFGLRPGETVAQALARKDEEY</sequence>
<name>A0A4U1I7F0_9BURK</name>
<evidence type="ECO:0000256" key="1">
    <source>
        <dbReference type="SAM" id="MobiDB-lite"/>
    </source>
</evidence>
<accession>A0A4U1I7F0</accession>
<organism evidence="2 3">
    <name type="scientific">Trinickia terrae</name>
    <dbReference type="NCBI Taxonomy" id="2571161"/>
    <lineage>
        <taxon>Bacteria</taxon>
        <taxon>Pseudomonadati</taxon>
        <taxon>Pseudomonadota</taxon>
        <taxon>Betaproteobacteria</taxon>
        <taxon>Burkholderiales</taxon>
        <taxon>Burkholderiaceae</taxon>
        <taxon>Trinickia</taxon>
    </lineage>
</organism>
<proteinExistence type="predicted"/>
<dbReference type="EMBL" id="SWJE01000005">
    <property type="protein sequence ID" value="TKC89334.1"/>
    <property type="molecule type" value="Genomic_DNA"/>
</dbReference>
<gene>
    <name evidence="2" type="ORF">FAZ69_10295</name>
</gene>
<dbReference type="AlphaFoldDB" id="A0A4U1I7F0"/>
<reference evidence="2 3" key="1">
    <citation type="submission" date="2019-04" db="EMBL/GenBank/DDBJ databases">
        <title>Trinickia sp. 7GSK02, isolated from subtropical forest soil.</title>
        <authorList>
            <person name="Gao Z.-H."/>
            <person name="Qiu L.-H."/>
        </authorList>
    </citation>
    <scope>NUCLEOTIDE SEQUENCE [LARGE SCALE GENOMIC DNA]</scope>
    <source>
        <strain evidence="2 3">7GSK02</strain>
    </source>
</reference>
<feature type="region of interest" description="Disordered" evidence="1">
    <location>
        <begin position="1"/>
        <end position="73"/>
    </location>
</feature>
<dbReference type="OrthoDB" id="7477520at2"/>
<evidence type="ECO:0000313" key="2">
    <source>
        <dbReference type="EMBL" id="TKC89334.1"/>
    </source>
</evidence>
<dbReference type="Proteomes" id="UP000305539">
    <property type="component" value="Unassembled WGS sequence"/>
</dbReference>
<feature type="compositionally biased region" description="Polar residues" evidence="1">
    <location>
        <begin position="1"/>
        <end position="29"/>
    </location>
</feature>